<dbReference type="AlphaFoldDB" id="A0A3S5AD54"/>
<feature type="region of interest" description="Disordered" evidence="1">
    <location>
        <begin position="181"/>
        <end position="217"/>
    </location>
</feature>
<sequence>MAAVPNVASRPHFGELTEDVHSRIFREGLPSTGRFWSSFLRPLVRLQRLDLSGNQLSRPSGCLDFSSNLPASLIRLDLRGNPLIGLDWLVRQPHESGAESAAGLDKPGSLVFPRLLELQVNTTRLHCDPSQLGLLLALRRSKASLPLGLAPRCGQPEELAGRGFIELAPEELSAIRAANGASSVLPGAPTARSTPDLEDAPRGSSRSPGCDQAMETT</sequence>
<dbReference type="Pfam" id="PF00560">
    <property type="entry name" value="LRR_1"/>
    <property type="match status" value="1"/>
</dbReference>
<dbReference type="InterPro" id="IPR032675">
    <property type="entry name" value="LRR_dom_sf"/>
</dbReference>
<evidence type="ECO:0000313" key="3">
    <source>
        <dbReference type="Proteomes" id="UP000784294"/>
    </source>
</evidence>
<gene>
    <name evidence="2" type="ORF">PXEA_LOCUS14332</name>
</gene>
<evidence type="ECO:0000313" key="2">
    <source>
        <dbReference type="EMBL" id="VEL20892.1"/>
    </source>
</evidence>
<reference evidence="2" key="1">
    <citation type="submission" date="2018-11" db="EMBL/GenBank/DDBJ databases">
        <authorList>
            <consortium name="Pathogen Informatics"/>
        </authorList>
    </citation>
    <scope>NUCLEOTIDE SEQUENCE</scope>
</reference>
<evidence type="ECO:0000256" key="1">
    <source>
        <dbReference type="SAM" id="MobiDB-lite"/>
    </source>
</evidence>
<comment type="caution">
    <text evidence="2">The sequence shown here is derived from an EMBL/GenBank/DDBJ whole genome shotgun (WGS) entry which is preliminary data.</text>
</comment>
<dbReference type="Gene3D" id="3.80.10.10">
    <property type="entry name" value="Ribonuclease Inhibitor"/>
    <property type="match status" value="1"/>
</dbReference>
<proteinExistence type="predicted"/>
<name>A0A3S5AD54_9PLAT</name>
<feature type="non-terminal residue" evidence="2">
    <location>
        <position position="217"/>
    </location>
</feature>
<dbReference type="EMBL" id="CAAALY010048482">
    <property type="protein sequence ID" value="VEL20892.1"/>
    <property type="molecule type" value="Genomic_DNA"/>
</dbReference>
<dbReference type="InterPro" id="IPR001611">
    <property type="entry name" value="Leu-rich_rpt"/>
</dbReference>
<accession>A0A3S5AD54</accession>
<dbReference type="Proteomes" id="UP000784294">
    <property type="component" value="Unassembled WGS sequence"/>
</dbReference>
<organism evidence="2 3">
    <name type="scientific">Protopolystoma xenopodis</name>
    <dbReference type="NCBI Taxonomy" id="117903"/>
    <lineage>
        <taxon>Eukaryota</taxon>
        <taxon>Metazoa</taxon>
        <taxon>Spiralia</taxon>
        <taxon>Lophotrochozoa</taxon>
        <taxon>Platyhelminthes</taxon>
        <taxon>Monogenea</taxon>
        <taxon>Polyopisthocotylea</taxon>
        <taxon>Polystomatidea</taxon>
        <taxon>Polystomatidae</taxon>
        <taxon>Protopolystoma</taxon>
    </lineage>
</organism>
<protein>
    <submittedName>
        <fullName evidence="2">Uncharacterized protein</fullName>
    </submittedName>
</protein>
<keyword evidence="3" id="KW-1185">Reference proteome</keyword>
<dbReference type="SUPFAM" id="SSF52058">
    <property type="entry name" value="L domain-like"/>
    <property type="match status" value="1"/>
</dbReference>